<dbReference type="AlphaFoldDB" id="A0A9P9FDF4"/>
<reference evidence="1" key="1">
    <citation type="journal article" date="2021" name="Nat. Commun.">
        <title>Genetic determinants of endophytism in the Arabidopsis root mycobiome.</title>
        <authorList>
            <person name="Mesny F."/>
            <person name="Miyauchi S."/>
            <person name="Thiergart T."/>
            <person name="Pickel B."/>
            <person name="Atanasova L."/>
            <person name="Karlsson M."/>
            <person name="Huettel B."/>
            <person name="Barry K.W."/>
            <person name="Haridas S."/>
            <person name="Chen C."/>
            <person name="Bauer D."/>
            <person name="Andreopoulos W."/>
            <person name="Pangilinan J."/>
            <person name="LaButti K."/>
            <person name="Riley R."/>
            <person name="Lipzen A."/>
            <person name="Clum A."/>
            <person name="Drula E."/>
            <person name="Henrissat B."/>
            <person name="Kohler A."/>
            <person name="Grigoriev I.V."/>
            <person name="Martin F.M."/>
            <person name="Hacquard S."/>
        </authorList>
    </citation>
    <scope>NUCLEOTIDE SEQUENCE</scope>
    <source>
        <strain evidence="1">MPI-CAGE-AT-0021</strain>
    </source>
</reference>
<name>A0A9P9FDF4_9HYPO</name>
<sequence length="376" mass="42141">MGKLGMDVVLVRHAQAISNVEAHGNEDGIDFIKMKHEPLVRLLKAVSAHPDAIPAPKAKYGVYLPDGLTKHGQDACEGFVQSARKDPSKKLQVHRIYSSHLTRAVESAVRASDKFTALDCHEGKPCIQSHSSIEEATNWPQDNQSPTLNASYILLQGGRGSDAGNILRETTMDLSVVTCRVNDKHILNSPETRLHSLKVTPDFEACEKHAAGFRKWLYGQRETVTQQWKAAGREGIPRVVVFLHGGIFNMLVGKWYCTYKRKNESSDWEWASSTVLRNLEAAVFRFNSDEDATLEEVPRDAEYEKIFGTYYRHLGVVEYTNPDGTVVDQRQGHKDFLERTAAEVLGVVTEKPLLMQAMMNWTGAEHAAKVLEELEK</sequence>
<dbReference type="EMBL" id="JAGMUU010000003">
    <property type="protein sequence ID" value="KAH7157781.1"/>
    <property type="molecule type" value="Genomic_DNA"/>
</dbReference>
<comment type="caution">
    <text evidence="1">The sequence shown here is derived from an EMBL/GenBank/DDBJ whole genome shotgun (WGS) entry which is preliminary data.</text>
</comment>
<gene>
    <name evidence="1" type="ORF">B0J13DRAFT_542722</name>
</gene>
<dbReference type="OrthoDB" id="5044728at2759"/>
<proteinExistence type="predicted"/>
<accession>A0A9P9FDF4</accession>
<dbReference type="InterPro" id="IPR029033">
    <property type="entry name" value="His_PPase_superfam"/>
</dbReference>
<keyword evidence="2" id="KW-1185">Reference proteome</keyword>
<protein>
    <recommendedName>
        <fullName evidence="3">Phosphoglycerate mutase-like protein</fullName>
    </recommendedName>
</protein>
<dbReference type="SUPFAM" id="SSF53254">
    <property type="entry name" value="Phosphoglycerate mutase-like"/>
    <property type="match status" value="1"/>
</dbReference>
<dbReference type="Proteomes" id="UP000717696">
    <property type="component" value="Unassembled WGS sequence"/>
</dbReference>
<evidence type="ECO:0008006" key="3">
    <source>
        <dbReference type="Google" id="ProtNLM"/>
    </source>
</evidence>
<organism evidence="1 2">
    <name type="scientific">Dactylonectria estremocensis</name>
    <dbReference type="NCBI Taxonomy" id="1079267"/>
    <lineage>
        <taxon>Eukaryota</taxon>
        <taxon>Fungi</taxon>
        <taxon>Dikarya</taxon>
        <taxon>Ascomycota</taxon>
        <taxon>Pezizomycotina</taxon>
        <taxon>Sordariomycetes</taxon>
        <taxon>Hypocreomycetidae</taxon>
        <taxon>Hypocreales</taxon>
        <taxon>Nectriaceae</taxon>
        <taxon>Dactylonectria</taxon>
    </lineage>
</organism>
<dbReference type="Gene3D" id="3.40.50.1240">
    <property type="entry name" value="Phosphoglycerate mutase-like"/>
    <property type="match status" value="1"/>
</dbReference>
<evidence type="ECO:0000313" key="2">
    <source>
        <dbReference type="Proteomes" id="UP000717696"/>
    </source>
</evidence>
<evidence type="ECO:0000313" key="1">
    <source>
        <dbReference type="EMBL" id="KAH7157781.1"/>
    </source>
</evidence>